<name>A0ABQ3RRT3_9ACTN</name>
<protein>
    <submittedName>
        <fullName evidence="1">Uncharacterized protein</fullName>
    </submittedName>
</protein>
<evidence type="ECO:0000313" key="1">
    <source>
        <dbReference type="EMBL" id="GHI58568.1"/>
    </source>
</evidence>
<organism evidence="1 2">
    <name type="scientific">Streptomyces asoensis</name>
    <dbReference type="NCBI Taxonomy" id="249586"/>
    <lineage>
        <taxon>Bacteria</taxon>
        <taxon>Bacillati</taxon>
        <taxon>Actinomycetota</taxon>
        <taxon>Actinomycetes</taxon>
        <taxon>Kitasatosporales</taxon>
        <taxon>Streptomycetaceae</taxon>
        <taxon>Streptomyces</taxon>
    </lineage>
</organism>
<dbReference type="Proteomes" id="UP000649259">
    <property type="component" value="Unassembled WGS sequence"/>
</dbReference>
<proteinExistence type="predicted"/>
<gene>
    <name evidence="1" type="ORF">Saso_02180</name>
</gene>
<reference evidence="2" key="1">
    <citation type="submission" date="2023-07" db="EMBL/GenBank/DDBJ databases">
        <title>Whole genome shotgun sequence of Streptomyces cacaoi subsp. asoensis NBRC 13813.</title>
        <authorList>
            <person name="Komaki H."/>
            <person name="Tamura T."/>
        </authorList>
    </citation>
    <scope>NUCLEOTIDE SEQUENCE [LARGE SCALE GENOMIC DNA]</scope>
    <source>
        <strain evidence="2">NBRC 13813</strain>
    </source>
</reference>
<dbReference type="EMBL" id="BNEB01000001">
    <property type="protein sequence ID" value="GHI58568.1"/>
    <property type="molecule type" value="Genomic_DNA"/>
</dbReference>
<sequence>MSAVPREPGRRVAAGGGVLRSWAVSDMGKPFERVGTGGFRACGMTGVAGAGPWRGRLADP</sequence>
<evidence type="ECO:0000313" key="2">
    <source>
        <dbReference type="Proteomes" id="UP000649259"/>
    </source>
</evidence>
<comment type="caution">
    <text evidence="1">The sequence shown here is derived from an EMBL/GenBank/DDBJ whole genome shotgun (WGS) entry which is preliminary data.</text>
</comment>
<accession>A0ABQ3RRT3</accession>
<keyword evidence="2" id="KW-1185">Reference proteome</keyword>